<dbReference type="Proteomes" id="UP000278775">
    <property type="component" value="Unassembled WGS sequence"/>
</dbReference>
<name>A0A3M7TJA8_9FLAO</name>
<accession>A0A3M7TJA8</accession>
<sequence length="59" mass="6986">MLHKEVNIVYQLVIANFQPIDKHIGRQITELITNITVLTLIVKKRLFLSLDLHYKMIQQ</sequence>
<dbReference type="EMBL" id="QWIU01000002">
    <property type="protein sequence ID" value="RNA63007.1"/>
    <property type="molecule type" value="Genomic_DNA"/>
</dbReference>
<reference evidence="1 2" key="1">
    <citation type="submission" date="2018-08" db="EMBL/GenBank/DDBJ databases">
        <title>Chryseobacterium nematophagum: a novel matrix digesting pathogen of nematodes.</title>
        <authorList>
            <person name="Page A."/>
            <person name="Roberts M."/>
            <person name="Felix M.-A."/>
            <person name="Weir W."/>
        </authorList>
    </citation>
    <scope>NUCLEOTIDE SEQUENCE [LARGE SCALE GENOMIC DNA]</scope>
    <source>
        <strain evidence="1 2">JUb129</strain>
    </source>
</reference>
<proteinExistence type="predicted"/>
<gene>
    <name evidence="1" type="ORF">D1631_14230</name>
</gene>
<evidence type="ECO:0000313" key="2">
    <source>
        <dbReference type="Proteomes" id="UP000278775"/>
    </source>
</evidence>
<organism evidence="1 2">
    <name type="scientific">Chryseobacterium nematophagum</name>
    <dbReference type="NCBI Taxonomy" id="2305228"/>
    <lineage>
        <taxon>Bacteria</taxon>
        <taxon>Pseudomonadati</taxon>
        <taxon>Bacteroidota</taxon>
        <taxon>Flavobacteriia</taxon>
        <taxon>Flavobacteriales</taxon>
        <taxon>Weeksellaceae</taxon>
        <taxon>Chryseobacterium group</taxon>
        <taxon>Chryseobacterium</taxon>
    </lineage>
</organism>
<dbReference type="AlphaFoldDB" id="A0A3M7TJA8"/>
<evidence type="ECO:0000313" key="1">
    <source>
        <dbReference type="EMBL" id="RNA63007.1"/>
    </source>
</evidence>
<protein>
    <submittedName>
        <fullName evidence="1">Uncharacterized protein</fullName>
    </submittedName>
</protein>
<comment type="caution">
    <text evidence="1">The sequence shown here is derived from an EMBL/GenBank/DDBJ whole genome shotgun (WGS) entry which is preliminary data.</text>
</comment>